<keyword evidence="6" id="KW-0472">Membrane</keyword>
<protein>
    <recommendedName>
        <fullName evidence="2">non-specific serine/threonine protein kinase</fullName>
        <ecNumber evidence="2">2.7.11.1</ecNumber>
    </recommendedName>
</protein>
<sequence>VCWGLNKEGQAMPPSGTFLQVTVGGHHSCGIRTDKTVACWGLNEEDQATPPSDTFLQISAGFWHNCGVKTDNTLACWGSNDPYWHPEKDPYLNEWKHVKTLGQADPPSGTFLQVSAGGRHTCGIRTNHTVSCWGSHLSDPPIVKGKLGVSQSIPLSGEFSQIGAGMDHTCGIRLDKKMECWGGFGNLHPPVDTFCSQMLGGGNIRCGLKTDHTVVCFWGQDLANSEGVRVPNSTCRCPIPGGRGNTCACTTSPSHTFSQILETGRYYACGVRTNNTVVCWGYDPYGQTFPPRGLIAKSSEPACLLYGVHNNDKETQFFIININTGSLDVHVRSRLDKNHNIDALDIDPSNNQLYAASVEGSLYKVRNGAQVITEIGKMGFANIEALSFNSDGSLWGWAQGTGLFQVEKGENNELKLPGKVIIPYTGDIKIEDVTWNREGTILYAVENLEQGSRLWTYDKSRNEVNFVCPELMGSLKTKVNALETLPNNTLAFVFEEKKNLAYGVINVQTCEMTTRGEIATVYNQVKGIAWPDCSHSDAVK</sequence>
<evidence type="ECO:0000313" key="13">
    <source>
        <dbReference type="Proteomes" id="UP001171945"/>
    </source>
</evidence>
<evidence type="ECO:0000256" key="1">
    <source>
        <dbReference type="ARBA" id="ARBA00004479"/>
    </source>
</evidence>
<evidence type="ECO:0000256" key="3">
    <source>
        <dbReference type="ARBA" id="ARBA00022692"/>
    </source>
</evidence>
<keyword evidence="4" id="KW-0732">Signal</keyword>
<dbReference type="SUPFAM" id="SSF50969">
    <property type="entry name" value="YVTN repeat-like/Quinoprotein amine dehydrogenase"/>
    <property type="match status" value="1"/>
</dbReference>
<evidence type="ECO:0000256" key="7">
    <source>
        <dbReference type="ARBA" id="ARBA00023157"/>
    </source>
</evidence>
<gene>
    <name evidence="12" type="ORF">QUF54_06540</name>
</gene>
<dbReference type="InterPro" id="IPR011044">
    <property type="entry name" value="Quino_amine_DH_bsu"/>
</dbReference>
<evidence type="ECO:0000256" key="10">
    <source>
        <dbReference type="ARBA" id="ARBA00047899"/>
    </source>
</evidence>
<dbReference type="PANTHER" id="PTHR47460">
    <property type="entry name" value="SERINE/THREONINE-PROTEIN KINASE-LIKE PROTEIN ACR4"/>
    <property type="match status" value="1"/>
</dbReference>
<comment type="catalytic activity">
    <reaction evidence="11">
        <text>L-seryl-[protein] + ATP = O-phospho-L-seryl-[protein] + ADP + H(+)</text>
        <dbReference type="Rhea" id="RHEA:17989"/>
        <dbReference type="Rhea" id="RHEA-COMP:9863"/>
        <dbReference type="Rhea" id="RHEA-COMP:11604"/>
        <dbReference type="ChEBI" id="CHEBI:15378"/>
        <dbReference type="ChEBI" id="CHEBI:29999"/>
        <dbReference type="ChEBI" id="CHEBI:30616"/>
        <dbReference type="ChEBI" id="CHEBI:83421"/>
        <dbReference type="ChEBI" id="CHEBI:456216"/>
        <dbReference type="EC" id="2.7.11.1"/>
    </reaction>
</comment>
<keyword evidence="3" id="KW-0812">Transmembrane</keyword>
<keyword evidence="8" id="KW-0675">Receptor</keyword>
<evidence type="ECO:0000256" key="4">
    <source>
        <dbReference type="ARBA" id="ARBA00022729"/>
    </source>
</evidence>
<dbReference type="Gene3D" id="2.130.10.30">
    <property type="entry name" value="Regulator of chromosome condensation 1/beta-lactamase-inhibitor protein II"/>
    <property type="match status" value="2"/>
</dbReference>
<keyword evidence="5" id="KW-1133">Transmembrane helix</keyword>
<evidence type="ECO:0000256" key="2">
    <source>
        <dbReference type="ARBA" id="ARBA00012513"/>
    </source>
</evidence>
<comment type="catalytic activity">
    <reaction evidence="10">
        <text>L-threonyl-[protein] + ATP = O-phospho-L-threonyl-[protein] + ADP + H(+)</text>
        <dbReference type="Rhea" id="RHEA:46608"/>
        <dbReference type="Rhea" id="RHEA-COMP:11060"/>
        <dbReference type="Rhea" id="RHEA-COMP:11605"/>
        <dbReference type="ChEBI" id="CHEBI:15378"/>
        <dbReference type="ChEBI" id="CHEBI:30013"/>
        <dbReference type="ChEBI" id="CHEBI:30616"/>
        <dbReference type="ChEBI" id="CHEBI:61977"/>
        <dbReference type="ChEBI" id="CHEBI:456216"/>
        <dbReference type="EC" id="2.7.11.1"/>
    </reaction>
</comment>
<evidence type="ECO:0000256" key="11">
    <source>
        <dbReference type="ARBA" id="ARBA00048679"/>
    </source>
</evidence>
<dbReference type="Proteomes" id="UP001171945">
    <property type="component" value="Unassembled WGS sequence"/>
</dbReference>
<evidence type="ECO:0000256" key="5">
    <source>
        <dbReference type="ARBA" id="ARBA00022989"/>
    </source>
</evidence>
<reference evidence="12" key="1">
    <citation type="submission" date="2023-06" db="EMBL/GenBank/DDBJ databases">
        <title>Uncultivated large filamentous bacteria from sulfidic sediments reveal new species and different genomic features in energy metabolism and defense.</title>
        <authorList>
            <person name="Fonseca A."/>
        </authorList>
    </citation>
    <scope>NUCLEOTIDE SEQUENCE</scope>
    <source>
        <strain evidence="12">HSG4</strain>
    </source>
</reference>
<dbReference type="EMBL" id="JAUCGM010000391">
    <property type="protein sequence ID" value="MDM8562994.1"/>
    <property type="molecule type" value="Genomic_DNA"/>
</dbReference>
<evidence type="ECO:0000313" key="12">
    <source>
        <dbReference type="EMBL" id="MDM8562994.1"/>
    </source>
</evidence>
<dbReference type="Pfam" id="PF13540">
    <property type="entry name" value="RCC1_2"/>
    <property type="match status" value="4"/>
</dbReference>
<comment type="caution">
    <text evidence="12">The sequence shown here is derived from an EMBL/GenBank/DDBJ whole genome shotgun (WGS) entry which is preliminary data.</text>
</comment>
<evidence type="ECO:0000256" key="8">
    <source>
        <dbReference type="ARBA" id="ARBA00023170"/>
    </source>
</evidence>
<dbReference type="EC" id="2.7.11.1" evidence="2"/>
<accession>A0ABT7VTT0</accession>
<keyword evidence="9" id="KW-0325">Glycoprotein</keyword>
<feature type="non-terminal residue" evidence="12">
    <location>
        <position position="1"/>
    </location>
</feature>
<keyword evidence="7" id="KW-1015">Disulfide bond</keyword>
<comment type="subcellular location">
    <subcellularLocation>
        <location evidence="1">Membrane</location>
        <topology evidence="1">Single-pass type I membrane protein</topology>
    </subcellularLocation>
</comment>
<evidence type="ECO:0000256" key="6">
    <source>
        <dbReference type="ARBA" id="ARBA00023136"/>
    </source>
</evidence>
<proteinExistence type="predicted"/>
<organism evidence="12 13">
    <name type="scientific">Candidatus Marithioploca araucensis</name>
    <dbReference type="NCBI Taxonomy" id="70273"/>
    <lineage>
        <taxon>Bacteria</taxon>
        <taxon>Pseudomonadati</taxon>
        <taxon>Pseudomonadota</taxon>
        <taxon>Gammaproteobacteria</taxon>
        <taxon>Thiotrichales</taxon>
        <taxon>Thiotrichaceae</taxon>
        <taxon>Candidatus Marithioploca</taxon>
    </lineage>
</organism>
<keyword evidence="13" id="KW-1185">Reference proteome</keyword>
<dbReference type="InterPro" id="IPR009091">
    <property type="entry name" value="RCC1/BLIP-II"/>
</dbReference>
<evidence type="ECO:0000256" key="9">
    <source>
        <dbReference type="ARBA" id="ARBA00023180"/>
    </source>
</evidence>
<name>A0ABT7VTT0_9GAMM</name>
<dbReference type="SUPFAM" id="SSF50985">
    <property type="entry name" value="RCC1/BLIP-II"/>
    <property type="match status" value="1"/>
</dbReference>
<dbReference type="PANTHER" id="PTHR47460:SF1">
    <property type="entry name" value="SERINE_THREONINE-PROTEIN KINASE-LIKE PROTEIN ACR4"/>
    <property type="match status" value="1"/>
</dbReference>